<feature type="transmembrane region" description="Helical" evidence="1">
    <location>
        <begin position="187"/>
        <end position="210"/>
    </location>
</feature>
<keyword evidence="1" id="KW-0472">Membrane</keyword>
<reference evidence="2" key="1">
    <citation type="submission" date="2020-08" db="EMBL/GenBank/DDBJ databases">
        <title>Genome public.</title>
        <authorList>
            <person name="Liu C."/>
            <person name="Sun Q."/>
        </authorList>
    </citation>
    <scope>NUCLEOTIDE SEQUENCE</scope>
    <source>
        <strain evidence="2">BX5</strain>
    </source>
</reference>
<comment type="caution">
    <text evidence="2">The sequence shown here is derived from an EMBL/GenBank/DDBJ whole genome shotgun (WGS) entry which is preliminary data.</text>
</comment>
<protein>
    <submittedName>
        <fullName evidence="2">ABC-2 transporter permease</fullName>
    </submittedName>
</protein>
<keyword evidence="1" id="KW-1133">Transmembrane helix</keyword>
<gene>
    <name evidence="2" type="ORF">H8S55_00580</name>
</gene>
<proteinExistence type="predicted"/>
<accession>A0A8J6J2A8</accession>
<evidence type="ECO:0000256" key="1">
    <source>
        <dbReference type="SAM" id="Phobius"/>
    </source>
</evidence>
<dbReference type="EMBL" id="JACOPN010000001">
    <property type="protein sequence ID" value="MBC5715837.1"/>
    <property type="molecule type" value="Genomic_DNA"/>
</dbReference>
<organism evidence="2 3">
    <name type="scientific">Flintibacter faecis</name>
    <dbReference type="NCBI Taxonomy" id="2763047"/>
    <lineage>
        <taxon>Bacteria</taxon>
        <taxon>Bacillati</taxon>
        <taxon>Bacillota</taxon>
        <taxon>Clostridia</taxon>
        <taxon>Eubacteriales</taxon>
        <taxon>Flintibacter</taxon>
    </lineage>
</organism>
<dbReference type="RefSeq" id="WP_186877375.1">
    <property type="nucleotide sequence ID" value="NZ_JACOPN010000001.1"/>
</dbReference>
<feature type="transmembrane region" description="Helical" evidence="1">
    <location>
        <begin position="83"/>
        <end position="106"/>
    </location>
</feature>
<dbReference type="InterPro" id="IPR025699">
    <property type="entry name" value="ABC2_memb-like"/>
</dbReference>
<evidence type="ECO:0000313" key="2">
    <source>
        <dbReference type="EMBL" id="MBC5715837.1"/>
    </source>
</evidence>
<feature type="transmembrane region" description="Helical" evidence="1">
    <location>
        <begin position="20"/>
        <end position="44"/>
    </location>
</feature>
<sequence length="214" mass="22968">MTGLILKDALVLKKSLKSYLLLLAVYAVLTVTGLFSISFVAAFLEVIAMMLPMSAFAFDEQAHWDRYAAALPLSRRDLVAARYLFTLLVLLCAAAFGAAMCAVLSFSGDWDAVTECGMSIAATLLVGVLALSVSMPLNYRLGPERARIALYVTLLLPVAALFVSIKGELWSGSQVTRLEELPPLLLLLPYLLLVGVALAVSFAVSCGIMAEKDC</sequence>
<evidence type="ECO:0000313" key="3">
    <source>
        <dbReference type="Proteomes" id="UP000602260"/>
    </source>
</evidence>
<dbReference type="Proteomes" id="UP000602260">
    <property type="component" value="Unassembled WGS sequence"/>
</dbReference>
<dbReference type="Pfam" id="PF13346">
    <property type="entry name" value="ABC2_membrane_5"/>
    <property type="match status" value="1"/>
</dbReference>
<keyword evidence="1" id="KW-0812">Transmembrane</keyword>
<feature type="transmembrane region" description="Helical" evidence="1">
    <location>
        <begin position="149"/>
        <end position="167"/>
    </location>
</feature>
<feature type="transmembrane region" description="Helical" evidence="1">
    <location>
        <begin position="118"/>
        <end position="137"/>
    </location>
</feature>
<dbReference type="AlphaFoldDB" id="A0A8J6J2A8"/>
<keyword evidence="3" id="KW-1185">Reference proteome</keyword>
<name>A0A8J6J2A8_9FIRM</name>